<evidence type="ECO:0000313" key="1">
    <source>
        <dbReference type="EMBL" id="KAG6969918.1"/>
    </source>
</evidence>
<keyword evidence="2" id="KW-1185">Reference proteome</keyword>
<evidence type="ECO:0000313" key="2">
    <source>
        <dbReference type="Proteomes" id="UP000709295"/>
    </source>
</evidence>
<organism evidence="1 2">
    <name type="scientific">Phytophthora aleatoria</name>
    <dbReference type="NCBI Taxonomy" id="2496075"/>
    <lineage>
        <taxon>Eukaryota</taxon>
        <taxon>Sar</taxon>
        <taxon>Stramenopiles</taxon>
        <taxon>Oomycota</taxon>
        <taxon>Peronosporomycetes</taxon>
        <taxon>Peronosporales</taxon>
        <taxon>Peronosporaceae</taxon>
        <taxon>Phytophthora</taxon>
    </lineage>
</organism>
<name>A0A8J5J2H6_9STRA</name>
<protein>
    <submittedName>
        <fullName evidence="1">Uncharacterized protein</fullName>
    </submittedName>
</protein>
<dbReference type="EMBL" id="JAENGY010000197">
    <property type="protein sequence ID" value="KAG6969918.1"/>
    <property type="molecule type" value="Genomic_DNA"/>
</dbReference>
<gene>
    <name evidence="1" type="ORF">JG688_00005115</name>
</gene>
<reference evidence="1" key="1">
    <citation type="submission" date="2021-01" db="EMBL/GenBank/DDBJ databases">
        <title>Phytophthora aleatoria, a newly-described species from Pinus radiata is distinct from Phytophthora cactorum isolates based on comparative genomics.</title>
        <authorList>
            <person name="Mcdougal R."/>
            <person name="Panda P."/>
            <person name="Williams N."/>
            <person name="Studholme D.J."/>
        </authorList>
    </citation>
    <scope>NUCLEOTIDE SEQUENCE</scope>
    <source>
        <strain evidence="1">NZFS 4037</strain>
    </source>
</reference>
<comment type="caution">
    <text evidence="1">The sequence shown here is derived from an EMBL/GenBank/DDBJ whole genome shotgun (WGS) entry which is preliminary data.</text>
</comment>
<dbReference type="Proteomes" id="UP000709295">
    <property type="component" value="Unassembled WGS sequence"/>
</dbReference>
<sequence>MVKAYKQRIVEDVEHRTVLYYARYQCTGASKKSFSTISDAYLASSKTLVLNFSYLLTYKTADVVYDGMLSTKGIAGAVVNIVRRRQKRYYRIRS</sequence>
<accession>A0A8J5J2H6</accession>
<dbReference type="AlphaFoldDB" id="A0A8J5J2H6"/>
<proteinExistence type="predicted"/>